<dbReference type="Proteomes" id="UP000060016">
    <property type="component" value="Chromosome"/>
</dbReference>
<dbReference type="PATRIC" id="fig|156976.3.peg.1613"/>
<keyword evidence="4" id="KW-0808">Transferase</keyword>
<dbReference type="AlphaFoldDB" id="A0A0K1RD56"/>
<dbReference type="InterPro" id="IPR038071">
    <property type="entry name" value="UROD/MetE-like_sf"/>
</dbReference>
<feature type="domain" description="Cobalamin-independent methionine synthase MetE C-terminal/archaeal" evidence="3">
    <location>
        <begin position="255"/>
        <end position="352"/>
    </location>
</feature>
<dbReference type="Pfam" id="PF01206">
    <property type="entry name" value="TusA"/>
    <property type="match status" value="1"/>
</dbReference>
<dbReference type="InterPro" id="IPR001455">
    <property type="entry name" value="TusA-like"/>
</dbReference>
<evidence type="ECO:0000256" key="1">
    <source>
        <dbReference type="SAM" id="MobiDB-lite"/>
    </source>
</evidence>
<dbReference type="InterPro" id="IPR036868">
    <property type="entry name" value="TusA-like_sf"/>
</dbReference>
<evidence type="ECO:0000259" key="3">
    <source>
        <dbReference type="Pfam" id="PF01717"/>
    </source>
</evidence>
<evidence type="ECO:0000313" key="5">
    <source>
        <dbReference type="Proteomes" id="UP000060016"/>
    </source>
</evidence>
<keyword evidence="5" id="KW-1185">Reference proteome</keyword>
<dbReference type="Pfam" id="PF01717">
    <property type="entry name" value="Meth_synt_2"/>
    <property type="match status" value="2"/>
</dbReference>
<dbReference type="SUPFAM" id="SSF51726">
    <property type="entry name" value="UROD/MetE-like"/>
    <property type="match status" value="1"/>
</dbReference>
<feature type="compositionally biased region" description="Low complexity" evidence="1">
    <location>
        <begin position="120"/>
        <end position="134"/>
    </location>
</feature>
<accession>A0A0K1RD56</accession>
<gene>
    <name evidence="4" type="ORF">AK829_08060</name>
</gene>
<dbReference type="GO" id="GO:0008270">
    <property type="term" value="F:zinc ion binding"/>
    <property type="evidence" value="ECO:0007669"/>
    <property type="project" value="InterPro"/>
</dbReference>
<keyword evidence="4" id="KW-0489">Methyltransferase</keyword>
<dbReference type="InterPro" id="IPR002629">
    <property type="entry name" value="Met_Synth_C/arc"/>
</dbReference>
<dbReference type="KEGG" id="crie:AK829_08060"/>
<feature type="compositionally biased region" description="Low complexity" evidence="1">
    <location>
        <begin position="93"/>
        <end position="106"/>
    </location>
</feature>
<feature type="region of interest" description="Disordered" evidence="1">
    <location>
        <begin position="90"/>
        <end position="135"/>
    </location>
</feature>
<dbReference type="CDD" id="cd00291">
    <property type="entry name" value="SirA_YedF_YeeD"/>
    <property type="match status" value="1"/>
</dbReference>
<dbReference type="EMBL" id="CP012342">
    <property type="protein sequence ID" value="AKV59121.1"/>
    <property type="molecule type" value="Genomic_DNA"/>
</dbReference>
<dbReference type="PANTHER" id="PTHR43844:SF1">
    <property type="entry name" value="METHIONINE SYNTHASE"/>
    <property type="match status" value="1"/>
</dbReference>
<protein>
    <submittedName>
        <fullName evidence="4">5-methyltetrahydropteroyltriglutamate--homocysteine methyltransferase</fullName>
    </submittedName>
</protein>
<dbReference type="GO" id="GO:0009086">
    <property type="term" value="P:methionine biosynthetic process"/>
    <property type="evidence" value="ECO:0007669"/>
    <property type="project" value="InterPro"/>
</dbReference>
<dbReference type="GO" id="GO:0032259">
    <property type="term" value="P:methylation"/>
    <property type="evidence" value="ECO:0007669"/>
    <property type="project" value="UniProtKB-KW"/>
</dbReference>
<dbReference type="PANTHER" id="PTHR43844">
    <property type="entry name" value="METHIONINE SYNTHASE"/>
    <property type="match status" value="1"/>
</dbReference>
<evidence type="ECO:0000313" key="4">
    <source>
        <dbReference type="EMBL" id="AKV59121.1"/>
    </source>
</evidence>
<organism evidence="4 5">
    <name type="scientific">Corynebacterium riegelii</name>
    <dbReference type="NCBI Taxonomy" id="156976"/>
    <lineage>
        <taxon>Bacteria</taxon>
        <taxon>Bacillati</taxon>
        <taxon>Actinomycetota</taxon>
        <taxon>Actinomycetes</taxon>
        <taxon>Mycobacteriales</taxon>
        <taxon>Corynebacteriaceae</taxon>
        <taxon>Corynebacterium</taxon>
    </lineage>
</organism>
<dbReference type="RefSeq" id="WP_052205389.1">
    <property type="nucleotide sequence ID" value="NZ_CP012342.1"/>
</dbReference>
<evidence type="ECO:0000259" key="2">
    <source>
        <dbReference type="Pfam" id="PF01206"/>
    </source>
</evidence>
<dbReference type="CDD" id="cd03311">
    <property type="entry name" value="CIMS_C_terminal_like"/>
    <property type="match status" value="1"/>
</dbReference>
<feature type="domain" description="UPF0033" evidence="2">
    <location>
        <begin position="27"/>
        <end position="84"/>
    </location>
</feature>
<name>A0A0K1RD56_9CORY</name>
<reference evidence="4 5" key="1">
    <citation type="submission" date="2015-08" db="EMBL/GenBank/DDBJ databases">
        <authorList>
            <person name="Babu N.S."/>
            <person name="Beckwith C.J."/>
            <person name="Beseler K.G."/>
            <person name="Brison A."/>
            <person name="Carone J.V."/>
            <person name="Caskin T.P."/>
            <person name="Diamond M."/>
            <person name="Durham M.E."/>
            <person name="Foxe J.M."/>
            <person name="Go M."/>
            <person name="Henderson B.A."/>
            <person name="Jones I.B."/>
            <person name="McGettigan J.A."/>
            <person name="Micheletti S.J."/>
            <person name="Nasrallah M.E."/>
            <person name="Ortiz D."/>
            <person name="Piller C.R."/>
            <person name="Privatt S.R."/>
            <person name="Schneider S.L."/>
            <person name="Sharp S."/>
            <person name="Smith T.C."/>
            <person name="Stanton J.D."/>
            <person name="Ullery H.E."/>
            <person name="Wilson R.J."/>
            <person name="Serrano M.G."/>
            <person name="Buck G."/>
            <person name="Lee V."/>
            <person name="Wang Y."/>
            <person name="Carvalho R."/>
            <person name="Voegtly L."/>
            <person name="Shi R."/>
            <person name="Duckworth R."/>
            <person name="Johnson A."/>
            <person name="Loviza R."/>
            <person name="Walstead R."/>
            <person name="Shah Z."/>
            <person name="Kiflezghi M."/>
            <person name="Wade K."/>
            <person name="Ball S.L."/>
            <person name="Bradley K.W."/>
            <person name="Asai D.J."/>
            <person name="Bowman C.A."/>
            <person name="Russell D.A."/>
            <person name="Pope W.H."/>
            <person name="Jacobs-Sera D."/>
            <person name="Hendrix R.W."/>
            <person name="Hatfull G.F."/>
        </authorList>
    </citation>
    <scope>NUCLEOTIDE SEQUENCE [LARGE SCALE GENOMIC DNA]</scope>
    <source>
        <strain evidence="4 5">PUDD_83A45</strain>
    </source>
</reference>
<dbReference type="GO" id="GO:0003871">
    <property type="term" value="F:5-methyltetrahydropteroyltriglutamate-homocysteine S-methyltransferase activity"/>
    <property type="evidence" value="ECO:0007669"/>
    <property type="project" value="InterPro"/>
</dbReference>
<sequence>MAEATHPYAPHTSFDGGDLDCGNGLLLLIRQHIDPLDPGQLLEIISYEPTVPDDLPSWCRLTGNELVNMIEETDQGRWRFLVCKGAFAGADTPSADPSEPESAPQPVAKKRGAKQRKRPQMPVTQEVVTPTVPTDFPAPASAPQIAPLSVMTMGSWPRKPWLLEAVHENLAGRMPEDQFQATADDAVELVLAAQQRAGVDVVTDGEMRRDNYSSFVAGRLQNCQLIPITDLLPYVDDPEEFERELRALDVPAGDVRHPAVFGLLGRDKPLVAHEVRFLQSLTDAPVKVCLPGPYLLTRTMWMECVSDRAYESREEMAVDIVRVLREELHELYSLGTAMIQIDEPVLTEVVYSRHDGGGRTFMCGALDELSGSVDEELAFAQSLLEQLTEGFDPQRLALHVCRGNWTTDESAALEGDYAPFVDLFAALNVGTLSLELATPRAGSLDALSGIREDQRVCVSVLNQKQQALEPTEDVVARIAAAVEAFGTDRVLLSTDCGFATFADNPIVADRLAQQQLAQIVQARDTYLQQVGDTQ</sequence>
<feature type="domain" description="Cobalamin-independent methionine synthase MetE C-terminal/archaeal" evidence="3">
    <location>
        <begin position="151"/>
        <end position="215"/>
    </location>
</feature>
<dbReference type="Gene3D" id="3.20.20.210">
    <property type="match status" value="1"/>
</dbReference>
<dbReference type="Gene3D" id="3.30.110.40">
    <property type="entry name" value="TusA-like domain"/>
    <property type="match status" value="1"/>
</dbReference>
<dbReference type="SUPFAM" id="SSF64307">
    <property type="entry name" value="SirA-like"/>
    <property type="match status" value="1"/>
</dbReference>
<proteinExistence type="predicted"/>
<dbReference type="STRING" id="156976.AK829_08060"/>
<feature type="compositionally biased region" description="Basic residues" evidence="1">
    <location>
        <begin position="108"/>
        <end position="119"/>
    </location>
</feature>